<proteinExistence type="predicted"/>
<evidence type="ECO:0000313" key="1">
    <source>
        <dbReference type="EMBL" id="KSU18319.1"/>
    </source>
</evidence>
<protein>
    <submittedName>
        <fullName evidence="1">Uncharacterized protein</fullName>
    </submittedName>
</protein>
<gene>
    <name evidence="1" type="ORF">M20_2273</name>
</gene>
<dbReference type="InterPro" id="IPR006540">
    <property type="entry name" value="Lactococcin_972"/>
</dbReference>
<dbReference type="AlphaFoldDB" id="A0A0V8DY56"/>
<dbReference type="Proteomes" id="UP000053719">
    <property type="component" value="Unassembled WGS sequence"/>
</dbReference>
<reference evidence="2" key="1">
    <citation type="submission" date="2015-10" db="EMBL/GenBank/DDBJ databases">
        <title>Draft Genome Sequences of 11 Lactococcus lactis subspecies cremoris strains.</title>
        <authorList>
            <person name="Wels M."/>
            <person name="Backus L."/>
            <person name="Boekhorst J."/>
            <person name="Dijkstra A."/>
            <person name="Beerthuizen M."/>
            <person name="Kelly W."/>
            <person name="Siezen R."/>
            <person name="Bachmann H."/>
            <person name="Van Hijum S."/>
        </authorList>
    </citation>
    <scope>NUCLEOTIDE SEQUENCE [LARGE SCALE GENOMIC DNA]</scope>
    <source>
        <strain evidence="2">M20</strain>
    </source>
</reference>
<accession>A0A0V8DY56</accession>
<dbReference type="RefSeq" id="WP_058212143.1">
    <property type="nucleotide sequence ID" value="NZ_LKLU01000132.1"/>
</dbReference>
<dbReference type="EMBL" id="LKLU01000132">
    <property type="protein sequence ID" value="KSU18319.1"/>
    <property type="molecule type" value="Genomic_DNA"/>
</dbReference>
<comment type="caution">
    <text evidence="1">The sequence shown here is derived from an EMBL/GenBank/DDBJ whole genome shotgun (WGS) entry which is preliminary data.</text>
</comment>
<name>A0A0V8DY56_LACLL</name>
<dbReference type="NCBIfam" id="TIGR01653">
    <property type="entry name" value="lactococcin_972"/>
    <property type="match status" value="1"/>
</dbReference>
<organism evidence="1 2">
    <name type="scientific">Lactococcus lactis subsp. lactis</name>
    <name type="common">Streptococcus lactis</name>
    <dbReference type="NCBI Taxonomy" id="1360"/>
    <lineage>
        <taxon>Bacteria</taxon>
        <taxon>Bacillati</taxon>
        <taxon>Bacillota</taxon>
        <taxon>Bacilli</taxon>
        <taxon>Lactobacillales</taxon>
        <taxon>Streptococcaceae</taxon>
        <taxon>Lactococcus</taxon>
    </lineage>
</organism>
<evidence type="ECO:0000313" key="2">
    <source>
        <dbReference type="Proteomes" id="UP000053719"/>
    </source>
</evidence>
<sequence length="112" mass="12517">MQTKKLLVSTLILATLGVTILQVSPVFAINRSTYSQGSTNDKKYGMGAYAAYWNNYGNHWAEVAFRTRYGGTIAGEAHANQQAYAWLNTRWGESVVFYHSNGIVKSKHWGPQ</sequence>
<dbReference type="PATRIC" id="fig|1360.114.peg.1492"/>